<feature type="binding site" evidence="2">
    <location>
        <begin position="12"/>
        <end position="19"/>
    </location>
    <ligand>
        <name>substrate</name>
    </ligand>
</feature>
<dbReference type="InterPro" id="IPR050275">
    <property type="entry name" value="PGM_Phosphatase"/>
</dbReference>
<dbReference type="SMART" id="SM00855">
    <property type="entry name" value="PGAM"/>
    <property type="match status" value="1"/>
</dbReference>
<dbReference type="CDD" id="cd07067">
    <property type="entry name" value="HP_PGM_like"/>
    <property type="match status" value="1"/>
</dbReference>
<proteinExistence type="predicted"/>
<dbReference type="GO" id="GO:0005737">
    <property type="term" value="C:cytoplasm"/>
    <property type="evidence" value="ECO:0007669"/>
    <property type="project" value="TreeGrafter"/>
</dbReference>
<evidence type="ECO:0000256" key="1">
    <source>
        <dbReference type="PIRSR" id="PIRSR613078-1"/>
    </source>
</evidence>
<dbReference type="OrthoDB" id="9781415at2"/>
<dbReference type="PANTHER" id="PTHR48100:SF59">
    <property type="entry name" value="ADENOSYLCOBALAMIN_ALPHA-RIBAZOLE PHOSPHATASE"/>
    <property type="match status" value="1"/>
</dbReference>
<accession>A0A1H7LXZ8</accession>
<keyword evidence="4" id="KW-1185">Reference proteome</keyword>
<dbReference type="InterPro" id="IPR013078">
    <property type="entry name" value="His_Pase_superF_clade-1"/>
</dbReference>
<evidence type="ECO:0000313" key="3">
    <source>
        <dbReference type="EMBL" id="SEL03628.1"/>
    </source>
</evidence>
<evidence type="ECO:0000256" key="2">
    <source>
        <dbReference type="PIRSR" id="PIRSR613078-2"/>
    </source>
</evidence>
<feature type="active site" description="Proton donor/acceptor" evidence="1">
    <location>
        <position position="88"/>
    </location>
</feature>
<dbReference type="SUPFAM" id="SSF53254">
    <property type="entry name" value="Phosphoglycerate mutase-like"/>
    <property type="match status" value="1"/>
</dbReference>
<dbReference type="Proteomes" id="UP000199582">
    <property type="component" value="Unassembled WGS sequence"/>
</dbReference>
<dbReference type="Gene3D" id="3.40.50.1240">
    <property type="entry name" value="Phosphoglycerate mutase-like"/>
    <property type="match status" value="1"/>
</dbReference>
<dbReference type="STRING" id="1287727.SAMN05443999_103156"/>
<organism evidence="3 4">
    <name type="scientific">Roseovarius azorensis</name>
    <dbReference type="NCBI Taxonomy" id="1287727"/>
    <lineage>
        <taxon>Bacteria</taxon>
        <taxon>Pseudomonadati</taxon>
        <taxon>Pseudomonadota</taxon>
        <taxon>Alphaproteobacteria</taxon>
        <taxon>Rhodobacterales</taxon>
        <taxon>Roseobacteraceae</taxon>
        <taxon>Roseovarius</taxon>
    </lineage>
</organism>
<dbReference type="EMBL" id="FOAG01000003">
    <property type="protein sequence ID" value="SEL03628.1"/>
    <property type="molecule type" value="Genomic_DNA"/>
</dbReference>
<protein>
    <submittedName>
        <fullName evidence="3">Probable phosphoglycerate mutase</fullName>
    </submittedName>
</protein>
<dbReference type="PROSITE" id="PS00175">
    <property type="entry name" value="PG_MUTASE"/>
    <property type="match status" value="1"/>
</dbReference>
<dbReference type="PANTHER" id="PTHR48100">
    <property type="entry name" value="BROAD-SPECIFICITY PHOSPHATASE YOR283W-RELATED"/>
    <property type="match status" value="1"/>
</dbReference>
<dbReference type="AlphaFoldDB" id="A0A1H7LXZ8"/>
<dbReference type="Pfam" id="PF00300">
    <property type="entry name" value="His_Phos_1"/>
    <property type="match status" value="1"/>
</dbReference>
<gene>
    <name evidence="3" type="ORF">SAMN05443999_103156</name>
</gene>
<name>A0A1H7LXZ8_9RHOB</name>
<dbReference type="GO" id="GO:0016791">
    <property type="term" value="F:phosphatase activity"/>
    <property type="evidence" value="ECO:0007669"/>
    <property type="project" value="TreeGrafter"/>
</dbReference>
<feature type="binding site" evidence="2">
    <location>
        <position position="64"/>
    </location>
    <ligand>
        <name>substrate</name>
    </ligand>
</feature>
<sequence length="204" mass="21737">MPVGWPEVYVLRHGQTEWNAVGRMQGGQDSALTGEGRAQAVRQGRILAGCDLNGFEAWCSPQGRAIATAAVAVVGRVAHVRTDDRLREIGVGEWEGRLRREIPELAGAEDADGVGLQGYDLAPGGEGLAALEARCRDFLRDRSTPMVIVTHGVTSRVLRLLLTGRPLSEIDRIGGGQGVVYHLAGGVQRVLDQAALSGPVSRAR</sequence>
<dbReference type="InterPro" id="IPR001345">
    <property type="entry name" value="PG/BPGM_mutase_AS"/>
</dbReference>
<dbReference type="PIRSF" id="PIRSF000709">
    <property type="entry name" value="6PFK_2-Ptase"/>
    <property type="match status" value="1"/>
</dbReference>
<dbReference type="InterPro" id="IPR029033">
    <property type="entry name" value="His_PPase_superfam"/>
</dbReference>
<evidence type="ECO:0000313" key="4">
    <source>
        <dbReference type="Proteomes" id="UP000199582"/>
    </source>
</evidence>
<dbReference type="RefSeq" id="WP_093033753.1">
    <property type="nucleotide sequence ID" value="NZ_FOAG01000003.1"/>
</dbReference>
<feature type="active site" description="Tele-phosphohistidine intermediate" evidence="1">
    <location>
        <position position="13"/>
    </location>
</feature>
<reference evidence="3 4" key="1">
    <citation type="submission" date="2016-10" db="EMBL/GenBank/DDBJ databases">
        <authorList>
            <person name="de Groot N.N."/>
        </authorList>
    </citation>
    <scope>NUCLEOTIDE SEQUENCE [LARGE SCALE GENOMIC DNA]</scope>
    <source>
        <strain evidence="3 4">DSM 100674</strain>
    </source>
</reference>